<protein>
    <submittedName>
        <fullName evidence="2">Uncharacterized protein</fullName>
    </submittedName>
</protein>
<sequence>MKTWISTIVAALIVGAFVFFAIRGNSSANGHSHEHGPDTHTHEQGGHSHSHGGDGHSHPTPDGRPAYTYLAMNGDFQMNPNDSLTQNDPRNPSRLVLETSEEAGSLTRMAFYSHNDMEQKLAECGYEFIGSRPDPYYYPQKSKTSIWDVFRKVEDFEGDCASYQYVISRSPHGDPVHMHLRYGDDVEALLALSQAEGDQQFNPWWATYCDIDRTTSCD</sequence>
<evidence type="ECO:0000256" key="1">
    <source>
        <dbReference type="SAM" id="MobiDB-lite"/>
    </source>
</evidence>
<dbReference type="Gene3D" id="2.40.128.20">
    <property type="match status" value="1"/>
</dbReference>
<dbReference type="Proteomes" id="UP000321580">
    <property type="component" value="Unassembled WGS sequence"/>
</dbReference>
<dbReference type="InterPro" id="IPR012674">
    <property type="entry name" value="Calycin"/>
</dbReference>
<name>A0A5C6RGU8_9BACT</name>
<organism evidence="2 3">
    <name type="scientific">Phaeodactylibacter luteus</name>
    <dbReference type="NCBI Taxonomy" id="1564516"/>
    <lineage>
        <taxon>Bacteria</taxon>
        <taxon>Pseudomonadati</taxon>
        <taxon>Bacteroidota</taxon>
        <taxon>Saprospiria</taxon>
        <taxon>Saprospirales</taxon>
        <taxon>Haliscomenobacteraceae</taxon>
        <taxon>Phaeodactylibacter</taxon>
    </lineage>
</organism>
<dbReference type="EMBL" id="VOOR01000078">
    <property type="protein sequence ID" value="TXB60543.1"/>
    <property type="molecule type" value="Genomic_DNA"/>
</dbReference>
<proteinExistence type="predicted"/>
<accession>A0A5C6RGU8</accession>
<dbReference type="AlphaFoldDB" id="A0A5C6RGU8"/>
<gene>
    <name evidence="2" type="ORF">FRY97_20600</name>
</gene>
<reference evidence="2 3" key="1">
    <citation type="submission" date="2019-08" db="EMBL/GenBank/DDBJ databases">
        <title>Genome of Phaeodactylibacter luteus.</title>
        <authorList>
            <person name="Bowman J.P."/>
        </authorList>
    </citation>
    <scope>NUCLEOTIDE SEQUENCE [LARGE SCALE GENOMIC DNA]</scope>
    <source>
        <strain evidence="2 3">KCTC 42180</strain>
    </source>
</reference>
<comment type="caution">
    <text evidence="2">The sequence shown here is derived from an EMBL/GenBank/DDBJ whole genome shotgun (WGS) entry which is preliminary data.</text>
</comment>
<evidence type="ECO:0000313" key="3">
    <source>
        <dbReference type="Proteomes" id="UP000321580"/>
    </source>
</evidence>
<keyword evidence="3" id="KW-1185">Reference proteome</keyword>
<dbReference type="RefSeq" id="WP_147169513.1">
    <property type="nucleotide sequence ID" value="NZ_VOOR01000078.1"/>
</dbReference>
<feature type="compositionally biased region" description="Basic and acidic residues" evidence="1">
    <location>
        <begin position="31"/>
        <end position="61"/>
    </location>
</feature>
<dbReference type="OrthoDB" id="573349at2"/>
<evidence type="ECO:0000313" key="2">
    <source>
        <dbReference type="EMBL" id="TXB60543.1"/>
    </source>
</evidence>
<feature type="region of interest" description="Disordered" evidence="1">
    <location>
        <begin position="28"/>
        <end position="68"/>
    </location>
</feature>